<accession>A0A9P7Z3K3</accession>
<dbReference type="PANTHER" id="PTHR31970">
    <property type="match status" value="1"/>
</dbReference>
<dbReference type="GO" id="GO:0015098">
    <property type="term" value="F:molybdate ion transmembrane transporter activity"/>
    <property type="evidence" value="ECO:0007669"/>
    <property type="project" value="InterPro"/>
</dbReference>
<sequence length="480" mass="51531">MSSSDQEEGRDGKYSEKLKRINRHNFETLMKDPLQEISGSLGDLGTLLPLMIALAINNSISLSTTLVFSGLWNIVTGLLFGIPLPVQPMKAIAAVAISRDFSIEETTSAGFTTSAFVLLISATGMLQKFTKHIPIPVVKGIQVGAGLSLVVSAGTSLLQPLHWVHPRADNLCWAIFVFLAFLATGRVKSIPYAFVMFGIGVILAIVVAGRERLPHFSPWVPRAYVPSVKQFSTGALEAGLGQIPLTTLNSIVAVVALAKQRFPDRETPGVTDVGVSVALMNLVGGWFGAMPVCHGSGGLAAQYGFGARSGASIVILGCFKMLLGLVFGESLIELLREYPRSLLGVMVVVAGLELVKVGEELNTKASDLVVDEDEDLISEASDHSSGSLTLAARTMKRKEYRRVSSKEGMNRWNVMLMTVGALLAFKNDGVGFLVGMLVHWTQAGLPEWIAEKIQGISQWTKKGVHRSDSDVSDGRQALLG</sequence>
<feature type="transmembrane region" description="Helical" evidence="1">
    <location>
        <begin position="309"/>
        <end position="332"/>
    </location>
</feature>
<dbReference type="PANTHER" id="PTHR31970:SF9">
    <property type="entry name" value="MOLYBDATE TRANSPORTER 2"/>
    <property type="match status" value="1"/>
</dbReference>
<feature type="transmembrane region" description="Helical" evidence="1">
    <location>
        <begin position="138"/>
        <end position="158"/>
    </location>
</feature>
<evidence type="ECO:0000256" key="1">
    <source>
        <dbReference type="SAM" id="Phobius"/>
    </source>
</evidence>
<reference evidence="2" key="1">
    <citation type="journal article" date="2021" name="IMA Fungus">
        <title>Genomic characterization of three marine fungi, including Emericellopsis atlantica sp. nov. with signatures of a generalist lifestyle and marine biomass degradation.</title>
        <authorList>
            <person name="Hagestad O.C."/>
            <person name="Hou L."/>
            <person name="Andersen J.H."/>
            <person name="Hansen E.H."/>
            <person name="Altermark B."/>
            <person name="Li C."/>
            <person name="Kuhnert E."/>
            <person name="Cox R.J."/>
            <person name="Crous P.W."/>
            <person name="Spatafora J.W."/>
            <person name="Lail K."/>
            <person name="Amirebrahimi M."/>
            <person name="Lipzen A."/>
            <person name="Pangilinan J."/>
            <person name="Andreopoulos W."/>
            <person name="Hayes R.D."/>
            <person name="Ng V."/>
            <person name="Grigoriev I.V."/>
            <person name="Jackson S.A."/>
            <person name="Sutton T.D.S."/>
            <person name="Dobson A.D.W."/>
            <person name="Rama T."/>
        </authorList>
    </citation>
    <scope>NUCLEOTIDE SEQUENCE</scope>
    <source>
        <strain evidence="2">TRa3180A</strain>
    </source>
</reference>
<dbReference type="InterPro" id="IPR031563">
    <property type="entry name" value="MOT1/MOT2"/>
</dbReference>
<feature type="transmembrane region" description="Helical" evidence="1">
    <location>
        <begin position="164"/>
        <end position="183"/>
    </location>
</feature>
<keyword evidence="1" id="KW-0472">Membrane</keyword>
<organism evidence="2 3">
    <name type="scientific">Calycina marina</name>
    <dbReference type="NCBI Taxonomy" id="1763456"/>
    <lineage>
        <taxon>Eukaryota</taxon>
        <taxon>Fungi</taxon>
        <taxon>Dikarya</taxon>
        <taxon>Ascomycota</taxon>
        <taxon>Pezizomycotina</taxon>
        <taxon>Leotiomycetes</taxon>
        <taxon>Helotiales</taxon>
        <taxon>Pezizellaceae</taxon>
        <taxon>Calycina</taxon>
    </lineage>
</organism>
<feature type="transmembrane region" description="Helical" evidence="1">
    <location>
        <begin position="270"/>
        <end position="289"/>
    </location>
</feature>
<gene>
    <name evidence="2" type="ORF">BJ878DRAFT_441256</name>
</gene>
<keyword evidence="1" id="KW-1133">Transmembrane helix</keyword>
<dbReference type="Pfam" id="PF16983">
    <property type="entry name" value="MFS_MOT1"/>
    <property type="match status" value="2"/>
</dbReference>
<keyword evidence="1" id="KW-0812">Transmembrane</keyword>
<feature type="transmembrane region" description="Helical" evidence="1">
    <location>
        <begin position="65"/>
        <end position="86"/>
    </location>
</feature>
<dbReference type="AlphaFoldDB" id="A0A9P7Z3K3"/>
<proteinExistence type="predicted"/>
<dbReference type="EMBL" id="MU253902">
    <property type="protein sequence ID" value="KAG9244502.1"/>
    <property type="molecule type" value="Genomic_DNA"/>
</dbReference>
<comment type="caution">
    <text evidence="2">The sequence shown here is derived from an EMBL/GenBank/DDBJ whole genome shotgun (WGS) entry which is preliminary data.</text>
</comment>
<dbReference type="Proteomes" id="UP000887226">
    <property type="component" value="Unassembled WGS sequence"/>
</dbReference>
<evidence type="ECO:0000313" key="3">
    <source>
        <dbReference type="Proteomes" id="UP000887226"/>
    </source>
</evidence>
<dbReference type="OrthoDB" id="5402974at2759"/>
<protein>
    <submittedName>
        <fullName evidence="2">Sulfate transporter-like protein</fullName>
    </submittedName>
</protein>
<feature type="transmembrane region" description="Helical" evidence="1">
    <location>
        <begin position="106"/>
        <end position="126"/>
    </location>
</feature>
<keyword evidence="3" id="KW-1185">Reference proteome</keyword>
<name>A0A9P7Z3K3_9HELO</name>
<feature type="transmembrane region" description="Helical" evidence="1">
    <location>
        <begin position="190"/>
        <end position="209"/>
    </location>
</feature>
<evidence type="ECO:0000313" key="2">
    <source>
        <dbReference type="EMBL" id="KAG9244502.1"/>
    </source>
</evidence>